<evidence type="ECO:0000256" key="1">
    <source>
        <dbReference type="SAM" id="SignalP"/>
    </source>
</evidence>
<sequence length="419" mass="46503">MNSRISLALCLLASVLTLSACGSSDDDTTTQPKSDVPTTLTDDVRVRGVAPDDTTTVFIFDMATQQDQLDANKVSQIDEVDVRGSFNGWSKNNSFVMTQSQTDEGIWYLSLPSKLVAIPGNSGQPEFKFVVTGTVDGTAAKEAWLNMSTTTPEEYITGGGDRNHIVVYPGDDMAQINANRVIANTVKLLADFDLNNEEDKHKIANFRQVPGTSKLFRSYHPFKKSRSQYDTEDTRVALVQQYMEQNGVQSVITLYKDETATLDASKNETISAYHQAIIDGGHNLYLPEADYNTVYFASDSAKFGGWIKQVVEFIISDSNQAPFEIHCRLGTDRTGVFSAVIASLMGASWNDIVSDYQSSNNMAIKEFRDYKLLKYSFEKMLQVDLDDSSVNLQQAMSQYLISNSYLTQAQIDALQAKLK</sequence>
<dbReference type="RefSeq" id="WP_377149957.1">
    <property type="nucleotide sequence ID" value="NZ_JBHSAF010000001.1"/>
</dbReference>
<name>A0ABV8CJ02_9GAMM</name>
<organism evidence="3 4">
    <name type="scientific">Pseudaeromonas sharmana</name>
    <dbReference type="NCBI Taxonomy" id="328412"/>
    <lineage>
        <taxon>Bacteria</taxon>
        <taxon>Pseudomonadati</taxon>
        <taxon>Pseudomonadota</taxon>
        <taxon>Gammaproteobacteria</taxon>
        <taxon>Aeromonadales</taxon>
        <taxon>Aeromonadaceae</taxon>
        <taxon>Pseudaeromonas</taxon>
    </lineage>
</organism>
<dbReference type="SUPFAM" id="SSF81296">
    <property type="entry name" value="E set domains"/>
    <property type="match status" value="1"/>
</dbReference>
<dbReference type="InterPro" id="IPR016130">
    <property type="entry name" value="Tyr_Pase_AS"/>
</dbReference>
<dbReference type="EMBL" id="JBHSAF010000001">
    <property type="protein sequence ID" value="MFC3912023.1"/>
    <property type="molecule type" value="Genomic_DNA"/>
</dbReference>
<comment type="caution">
    <text evidence="3">The sequence shown here is derived from an EMBL/GenBank/DDBJ whole genome shotgun (WGS) entry which is preliminary data.</text>
</comment>
<evidence type="ECO:0000313" key="3">
    <source>
        <dbReference type="EMBL" id="MFC3912023.1"/>
    </source>
</evidence>
<proteinExistence type="predicted"/>
<reference evidence="4" key="1">
    <citation type="journal article" date="2019" name="Int. J. Syst. Evol. Microbiol.">
        <title>The Global Catalogue of Microorganisms (GCM) 10K type strain sequencing project: providing services to taxonomists for standard genome sequencing and annotation.</title>
        <authorList>
            <consortium name="The Broad Institute Genomics Platform"/>
            <consortium name="The Broad Institute Genome Sequencing Center for Infectious Disease"/>
            <person name="Wu L."/>
            <person name="Ma J."/>
        </authorList>
    </citation>
    <scope>NUCLEOTIDE SEQUENCE [LARGE SCALE GENOMIC DNA]</scope>
    <source>
        <strain evidence="4">CCUG 54939</strain>
    </source>
</reference>
<evidence type="ECO:0000313" key="4">
    <source>
        <dbReference type="Proteomes" id="UP001595692"/>
    </source>
</evidence>
<gene>
    <name evidence="3" type="ORF">ACFOSS_00890</name>
</gene>
<feature type="domain" description="Tyrosine specific protein phosphatases" evidence="2">
    <location>
        <begin position="301"/>
        <end position="371"/>
    </location>
</feature>
<dbReference type="InterPro" id="IPR029021">
    <property type="entry name" value="Prot-tyrosine_phosphatase-like"/>
</dbReference>
<dbReference type="InterPro" id="IPR014756">
    <property type="entry name" value="Ig_E-set"/>
</dbReference>
<dbReference type="InterPro" id="IPR000387">
    <property type="entry name" value="Tyr_Pase_dom"/>
</dbReference>
<dbReference type="Proteomes" id="UP001595692">
    <property type="component" value="Unassembled WGS sequence"/>
</dbReference>
<dbReference type="Gene3D" id="2.60.40.10">
    <property type="entry name" value="Immunoglobulins"/>
    <property type="match status" value="1"/>
</dbReference>
<dbReference type="PROSITE" id="PS00383">
    <property type="entry name" value="TYR_PHOSPHATASE_1"/>
    <property type="match status" value="1"/>
</dbReference>
<dbReference type="PROSITE" id="PS51257">
    <property type="entry name" value="PROKAR_LIPOPROTEIN"/>
    <property type="match status" value="1"/>
</dbReference>
<dbReference type="InterPro" id="IPR013783">
    <property type="entry name" value="Ig-like_fold"/>
</dbReference>
<dbReference type="Gene3D" id="3.90.190.10">
    <property type="entry name" value="Protein tyrosine phosphatase superfamily"/>
    <property type="match status" value="1"/>
</dbReference>
<keyword evidence="4" id="KW-1185">Reference proteome</keyword>
<accession>A0ABV8CJ02</accession>
<dbReference type="InterPro" id="IPR026893">
    <property type="entry name" value="Tyr/Ser_Pase_IphP-type"/>
</dbReference>
<keyword evidence="1" id="KW-0732">Signal</keyword>
<dbReference type="PROSITE" id="PS50056">
    <property type="entry name" value="TYR_PHOSPHATASE_2"/>
    <property type="match status" value="1"/>
</dbReference>
<protein>
    <submittedName>
        <fullName evidence="3">Tyrosine-protein phosphatase</fullName>
    </submittedName>
</protein>
<feature type="chain" id="PRO_5047460300" evidence="1">
    <location>
        <begin position="21"/>
        <end position="419"/>
    </location>
</feature>
<dbReference type="SUPFAM" id="SSF52799">
    <property type="entry name" value="(Phosphotyrosine protein) phosphatases II"/>
    <property type="match status" value="1"/>
</dbReference>
<evidence type="ECO:0000259" key="2">
    <source>
        <dbReference type="PROSITE" id="PS50056"/>
    </source>
</evidence>
<dbReference type="Pfam" id="PF13350">
    <property type="entry name" value="Y_phosphatase3"/>
    <property type="match status" value="1"/>
</dbReference>
<feature type="signal peptide" evidence="1">
    <location>
        <begin position="1"/>
        <end position="20"/>
    </location>
</feature>